<sequence length="221" mass="22951">MRLALLVVAVVSSVHLGAQLLGAVMISGVTQVLLMPALAMVLWTGTTAPRGRLVVLTLGALGLSWVGDAVPRLLPESQSFVGMLAAFLVAHLLYAAAFWPRRHRSVLARPSLLVPYVAAAVLICALCAGQAGPLLPAIIVYAAAIVIMAVLATGLGARAGIGGAVFVVSDSLIALDAFGVLTLPVQGFWVMSTYMLAQLLLVLSVRRVAAEPRPTRVARTG</sequence>
<comment type="subcellular location">
    <subcellularLocation>
        <location evidence="1">Membrane</location>
        <topology evidence="1">Multi-pass membrane protein</topology>
    </subcellularLocation>
</comment>
<feature type="transmembrane region" description="Helical" evidence="6">
    <location>
        <begin position="112"/>
        <end position="132"/>
    </location>
</feature>
<feature type="transmembrane region" description="Helical" evidence="6">
    <location>
        <begin position="53"/>
        <end position="74"/>
    </location>
</feature>
<evidence type="ECO:0000256" key="4">
    <source>
        <dbReference type="ARBA" id="ARBA00022989"/>
    </source>
</evidence>
<name>A0ABW0FL08_9MICO</name>
<keyword evidence="4 6" id="KW-1133">Transmembrane helix</keyword>
<dbReference type="RefSeq" id="WP_193117921.1">
    <property type="nucleotide sequence ID" value="NZ_BAAAIR010000033.1"/>
</dbReference>
<dbReference type="Proteomes" id="UP001595937">
    <property type="component" value="Unassembled WGS sequence"/>
</dbReference>
<keyword evidence="8" id="KW-1185">Reference proteome</keyword>
<evidence type="ECO:0000256" key="2">
    <source>
        <dbReference type="ARBA" id="ARBA00007375"/>
    </source>
</evidence>
<comment type="caution">
    <text evidence="7">The sequence shown here is derived from an EMBL/GenBank/DDBJ whole genome shotgun (WGS) entry which is preliminary data.</text>
</comment>
<feature type="transmembrane region" description="Helical" evidence="6">
    <location>
        <begin position="26"/>
        <end position="46"/>
    </location>
</feature>
<reference evidence="8" key="1">
    <citation type="journal article" date="2019" name="Int. J. Syst. Evol. Microbiol.">
        <title>The Global Catalogue of Microorganisms (GCM) 10K type strain sequencing project: providing services to taxonomists for standard genome sequencing and annotation.</title>
        <authorList>
            <consortium name="The Broad Institute Genomics Platform"/>
            <consortium name="The Broad Institute Genome Sequencing Center for Infectious Disease"/>
            <person name="Wu L."/>
            <person name="Ma J."/>
        </authorList>
    </citation>
    <scope>NUCLEOTIDE SEQUENCE [LARGE SCALE GENOMIC DNA]</scope>
    <source>
        <strain evidence="8">CGMCC 1.16455</strain>
    </source>
</reference>
<evidence type="ECO:0000256" key="5">
    <source>
        <dbReference type="ARBA" id="ARBA00023136"/>
    </source>
</evidence>
<organism evidence="7 8">
    <name type="scientific">Brachybacterium tyrofermentans</name>
    <dbReference type="NCBI Taxonomy" id="47848"/>
    <lineage>
        <taxon>Bacteria</taxon>
        <taxon>Bacillati</taxon>
        <taxon>Actinomycetota</taxon>
        <taxon>Actinomycetes</taxon>
        <taxon>Micrococcales</taxon>
        <taxon>Dermabacteraceae</taxon>
        <taxon>Brachybacterium</taxon>
    </lineage>
</organism>
<dbReference type="PANTHER" id="PTHR31885:SF6">
    <property type="entry name" value="GH04784P"/>
    <property type="match status" value="1"/>
</dbReference>
<dbReference type="EMBL" id="JBHSLN010000087">
    <property type="protein sequence ID" value="MFC5299280.1"/>
    <property type="molecule type" value="Genomic_DNA"/>
</dbReference>
<feature type="transmembrane region" description="Helical" evidence="6">
    <location>
        <begin position="80"/>
        <end position="100"/>
    </location>
</feature>
<dbReference type="InterPro" id="IPR012506">
    <property type="entry name" value="TMEM86B-like"/>
</dbReference>
<dbReference type="Pfam" id="PF07947">
    <property type="entry name" value="YhhN"/>
    <property type="match status" value="1"/>
</dbReference>
<gene>
    <name evidence="7" type="ORF">ACFPK8_17320</name>
</gene>
<evidence type="ECO:0000313" key="8">
    <source>
        <dbReference type="Proteomes" id="UP001595937"/>
    </source>
</evidence>
<keyword evidence="3 6" id="KW-0812">Transmembrane</keyword>
<keyword evidence="5 6" id="KW-0472">Membrane</keyword>
<dbReference type="PANTHER" id="PTHR31885">
    <property type="entry name" value="GH04784P"/>
    <property type="match status" value="1"/>
</dbReference>
<comment type="similarity">
    <text evidence="2">Belongs to the TMEM86 family.</text>
</comment>
<evidence type="ECO:0000256" key="6">
    <source>
        <dbReference type="SAM" id="Phobius"/>
    </source>
</evidence>
<evidence type="ECO:0000256" key="1">
    <source>
        <dbReference type="ARBA" id="ARBA00004141"/>
    </source>
</evidence>
<accession>A0ABW0FL08</accession>
<evidence type="ECO:0000313" key="7">
    <source>
        <dbReference type="EMBL" id="MFC5299280.1"/>
    </source>
</evidence>
<protein>
    <submittedName>
        <fullName evidence="7">Lysoplasmalogenase</fullName>
    </submittedName>
</protein>
<proteinExistence type="inferred from homology"/>
<feature type="transmembrane region" description="Helical" evidence="6">
    <location>
        <begin position="138"/>
        <end position="157"/>
    </location>
</feature>
<evidence type="ECO:0000256" key="3">
    <source>
        <dbReference type="ARBA" id="ARBA00022692"/>
    </source>
</evidence>
<dbReference type="GeneID" id="303296932"/>
<feature type="transmembrane region" description="Helical" evidence="6">
    <location>
        <begin position="189"/>
        <end position="209"/>
    </location>
</feature>
<feature type="transmembrane region" description="Helical" evidence="6">
    <location>
        <begin position="164"/>
        <end position="183"/>
    </location>
</feature>